<dbReference type="Proteomes" id="UP001064048">
    <property type="component" value="Chromosome 17"/>
</dbReference>
<protein>
    <submittedName>
        <fullName evidence="1">Uncharacterized protein</fullName>
    </submittedName>
</protein>
<proteinExistence type="predicted"/>
<evidence type="ECO:0000313" key="2">
    <source>
        <dbReference type="Proteomes" id="UP001064048"/>
    </source>
</evidence>
<keyword evidence="2" id="KW-1185">Reference proteome</keyword>
<name>A0ACC0KL90_CHOFU</name>
<gene>
    <name evidence="1" type="ORF">MSG28_010300</name>
</gene>
<accession>A0ACC0KL90</accession>
<reference evidence="1 2" key="1">
    <citation type="journal article" date="2022" name="Genome Biol. Evol.">
        <title>The Spruce Budworm Genome: Reconstructing the Evolutionary History of Antifreeze Proteins.</title>
        <authorList>
            <person name="Beliveau C."/>
            <person name="Gagne P."/>
            <person name="Picq S."/>
            <person name="Vernygora O."/>
            <person name="Keeling C.I."/>
            <person name="Pinkney K."/>
            <person name="Doucet D."/>
            <person name="Wen F."/>
            <person name="Johnston J.S."/>
            <person name="Maaroufi H."/>
            <person name="Boyle B."/>
            <person name="Laroche J."/>
            <person name="Dewar K."/>
            <person name="Juretic N."/>
            <person name="Blackburn G."/>
            <person name="Nisole A."/>
            <person name="Brunet B."/>
            <person name="Brandao M."/>
            <person name="Lumley L."/>
            <person name="Duan J."/>
            <person name="Quan G."/>
            <person name="Lucarotti C.J."/>
            <person name="Roe A.D."/>
            <person name="Sperling F.A.H."/>
            <person name="Levesque R.C."/>
            <person name="Cusson M."/>
        </authorList>
    </citation>
    <scope>NUCLEOTIDE SEQUENCE [LARGE SCALE GENOMIC DNA]</scope>
    <source>
        <strain evidence="1">Glfc:IPQL:Cfum</strain>
    </source>
</reference>
<comment type="caution">
    <text evidence="1">The sequence shown here is derived from an EMBL/GenBank/DDBJ whole genome shotgun (WGS) entry which is preliminary data.</text>
</comment>
<dbReference type="EMBL" id="CM046117">
    <property type="protein sequence ID" value="KAI8436846.1"/>
    <property type="molecule type" value="Genomic_DNA"/>
</dbReference>
<evidence type="ECO:0000313" key="1">
    <source>
        <dbReference type="EMBL" id="KAI8436846.1"/>
    </source>
</evidence>
<organism evidence="1 2">
    <name type="scientific">Choristoneura fumiferana</name>
    <name type="common">Spruce budworm moth</name>
    <name type="synonym">Archips fumiferana</name>
    <dbReference type="NCBI Taxonomy" id="7141"/>
    <lineage>
        <taxon>Eukaryota</taxon>
        <taxon>Metazoa</taxon>
        <taxon>Ecdysozoa</taxon>
        <taxon>Arthropoda</taxon>
        <taxon>Hexapoda</taxon>
        <taxon>Insecta</taxon>
        <taxon>Pterygota</taxon>
        <taxon>Neoptera</taxon>
        <taxon>Endopterygota</taxon>
        <taxon>Lepidoptera</taxon>
        <taxon>Glossata</taxon>
        <taxon>Ditrysia</taxon>
        <taxon>Tortricoidea</taxon>
        <taxon>Tortricidae</taxon>
        <taxon>Tortricinae</taxon>
        <taxon>Choristoneura</taxon>
    </lineage>
</organism>
<sequence>MLTLYQYLVQKLLPEQVEKELQGGAVAAAQRHGRFILPQNVNKSLELETFKSLDAFVGPQLSSIASAISEQCALHALQTAQLANSDNKFVYFNRLNLAFKTSSPLNKLIPSTTIKPEVLSIIGGMHADRQSLGNYGEIIIKTPDEYWITGKSSNEREFYVIIQEKNANLKEIAGKVNAIHATQCFTEGGSLGKK</sequence>